<dbReference type="InterPro" id="IPR051013">
    <property type="entry name" value="MBL_superfamily_lactonases"/>
</dbReference>
<dbReference type="Pfam" id="PF00753">
    <property type="entry name" value="Lactamase_B"/>
    <property type="match status" value="1"/>
</dbReference>
<protein>
    <submittedName>
        <fullName evidence="6">MBL fold metallo-hydrolase</fullName>
    </submittedName>
</protein>
<evidence type="ECO:0000313" key="6">
    <source>
        <dbReference type="EMBL" id="KAA2261159.1"/>
    </source>
</evidence>
<reference evidence="6 7" key="1">
    <citation type="submission" date="2019-09" db="EMBL/GenBank/DDBJ databases">
        <title>Goodfellowia gen. nov., a new genus of the Pseudonocardineae related to Actinoalloteichus, containing Goodfellowia coeruleoviolacea gen. nov., comb. nov. gen. nov., comb. nov.</title>
        <authorList>
            <person name="Labeda D."/>
        </authorList>
    </citation>
    <scope>NUCLEOTIDE SEQUENCE [LARGE SCALE GENOMIC DNA]</scope>
    <source>
        <strain evidence="6 7">AN110305</strain>
    </source>
</reference>
<evidence type="ECO:0000256" key="3">
    <source>
        <dbReference type="ARBA" id="ARBA00022801"/>
    </source>
</evidence>
<accession>A0A5B2XDP3</accession>
<dbReference type="SMART" id="SM00849">
    <property type="entry name" value="Lactamase_B"/>
    <property type="match status" value="1"/>
</dbReference>
<evidence type="ECO:0000256" key="4">
    <source>
        <dbReference type="ARBA" id="ARBA00022833"/>
    </source>
</evidence>
<dbReference type="GO" id="GO:0046872">
    <property type="term" value="F:metal ion binding"/>
    <property type="evidence" value="ECO:0007669"/>
    <property type="project" value="UniProtKB-KW"/>
</dbReference>
<reference evidence="6 7" key="2">
    <citation type="submission" date="2019-09" db="EMBL/GenBank/DDBJ databases">
        <authorList>
            <person name="Jin C."/>
        </authorList>
    </citation>
    <scope>NUCLEOTIDE SEQUENCE [LARGE SCALE GENOMIC DNA]</scope>
    <source>
        <strain evidence="6 7">AN110305</strain>
    </source>
</reference>
<dbReference type="Gene3D" id="3.60.15.10">
    <property type="entry name" value="Ribonuclease Z/Hydroxyacylglutathione hydrolase-like"/>
    <property type="match status" value="1"/>
</dbReference>
<organism evidence="6 7">
    <name type="scientific">Solihabitans fulvus</name>
    <dbReference type="NCBI Taxonomy" id="1892852"/>
    <lineage>
        <taxon>Bacteria</taxon>
        <taxon>Bacillati</taxon>
        <taxon>Actinomycetota</taxon>
        <taxon>Actinomycetes</taxon>
        <taxon>Pseudonocardiales</taxon>
        <taxon>Pseudonocardiaceae</taxon>
        <taxon>Solihabitans</taxon>
    </lineage>
</organism>
<evidence type="ECO:0000259" key="5">
    <source>
        <dbReference type="SMART" id="SM00849"/>
    </source>
</evidence>
<dbReference type="AlphaFoldDB" id="A0A5B2XDP3"/>
<dbReference type="Proteomes" id="UP000323454">
    <property type="component" value="Unassembled WGS sequence"/>
</dbReference>
<proteinExistence type="inferred from homology"/>
<evidence type="ECO:0000256" key="1">
    <source>
        <dbReference type="ARBA" id="ARBA00007749"/>
    </source>
</evidence>
<keyword evidence="2" id="KW-0479">Metal-binding</keyword>
<dbReference type="CDD" id="cd07742">
    <property type="entry name" value="metallo-hydrolase-like_MBL-fold"/>
    <property type="match status" value="1"/>
</dbReference>
<gene>
    <name evidence="6" type="ORF">F0L68_18175</name>
</gene>
<dbReference type="GO" id="GO:0016787">
    <property type="term" value="F:hydrolase activity"/>
    <property type="evidence" value="ECO:0007669"/>
    <property type="project" value="UniProtKB-KW"/>
</dbReference>
<dbReference type="PANTHER" id="PTHR42978:SF3">
    <property type="entry name" value="BLR3078 PROTEIN"/>
    <property type="match status" value="1"/>
</dbReference>
<dbReference type="OrthoDB" id="3865988at2"/>
<comment type="caution">
    <text evidence="6">The sequence shown here is derived from an EMBL/GenBank/DDBJ whole genome shotgun (WGS) entry which is preliminary data.</text>
</comment>
<keyword evidence="4" id="KW-0862">Zinc</keyword>
<dbReference type="InterPro" id="IPR036866">
    <property type="entry name" value="RibonucZ/Hydroxyglut_hydro"/>
</dbReference>
<name>A0A5B2XDP3_9PSEU</name>
<sequence>MRIHHLNCGSLRHVAPDEGAPVALAPARAVCHCLLLETDGGLVLVDTGLGRNDVDRPHETLGETFLGRAQPVLTAEETAAHQIAALGHSPDDVTDIVVTHLDLDHIGGLPDFPNARVHVHAAEYRAAMAAPGAHPEDRTRYRPAQWAHRPHWVTYETRRDDSWFGFDAIELDGLPPEILLVPLGGHTSGHSAVAVRDTDRWLLHAGDAYYHHGQLGPVDRWSITGLEALEELTEVQRPLRQANHARLRELVARHGDEVEVFSAHDPWEFQRYTAATTAR</sequence>
<keyword evidence="3 6" id="KW-0378">Hydrolase</keyword>
<feature type="domain" description="Metallo-beta-lactamase" evidence="5">
    <location>
        <begin position="30"/>
        <end position="264"/>
    </location>
</feature>
<dbReference type="PANTHER" id="PTHR42978">
    <property type="entry name" value="QUORUM-QUENCHING LACTONASE YTNP-RELATED-RELATED"/>
    <property type="match status" value="1"/>
</dbReference>
<evidence type="ECO:0000313" key="7">
    <source>
        <dbReference type="Proteomes" id="UP000323454"/>
    </source>
</evidence>
<dbReference type="SUPFAM" id="SSF56281">
    <property type="entry name" value="Metallo-hydrolase/oxidoreductase"/>
    <property type="match status" value="1"/>
</dbReference>
<keyword evidence="7" id="KW-1185">Reference proteome</keyword>
<evidence type="ECO:0000256" key="2">
    <source>
        <dbReference type="ARBA" id="ARBA00022723"/>
    </source>
</evidence>
<dbReference type="EMBL" id="VUOB01000030">
    <property type="protein sequence ID" value="KAA2261159.1"/>
    <property type="molecule type" value="Genomic_DNA"/>
</dbReference>
<dbReference type="RefSeq" id="WP_149850790.1">
    <property type="nucleotide sequence ID" value="NZ_VUOB01000030.1"/>
</dbReference>
<comment type="similarity">
    <text evidence="1">Belongs to the metallo-beta-lactamase superfamily.</text>
</comment>
<dbReference type="InterPro" id="IPR001279">
    <property type="entry name" value="Metallo-B-lactamas"/>
</dbReference>